<keyword evidence="2" id="KW-0233">DNA recombination</keyword>
<keyword evidence="1" id="KW-0238">DNA-binding</keyword>
<keyword evidence="6" id="KW-1185">Reference proteome</keyword>
<evidence type="ECO:0000313" key="5">
    <source>
        <dbReference type="EMBL" id="TYJ51263.1"/>
    </source>
</evidence>
<dbReference type="SUPFAM" id="SSF56349">
    <property type="entry name" value="DNA breaking-rejoining enzymes"/>
    <property type="match status" value="1"/>
</dbReference>
<name>A0A5D3AMJ0_9TREE</name>
<dbReference type="PANTHER" id="PTHR33050">
    <property type="entry name" value="REVERSE TRANSCRIPTASE DOMAIN-CONTAINING PROTEIN"/>
    <property type="match status" value="1"/>
</dbReference>
<dbReference type="InterPro" id="IPR013762">
    <property type="entry name" value="Integrase-like_cat_sf"/>
</dbReference>
<evidence type="ECO:0000259" key="4">
    <source>
        <dbReference type="Pfam" id="PF00078"/>
    </source>
</evidence>
<dbReference type="Gene3D" id="1.10.443.10">
    <property type="entry name" value="Intergrase catalytic core"/>
    <property type="match status" value="1"/>
</dbReference>
<dbReference type="InterPro" id="IPR000477">
    <property type="entry name" value="RT_dom"/>
</dbReference>
<sequence length="1344" mass="144530">MSAFNAHHDAVTALYTVPTLKKLLKAQPTIALPPGGIKRDLVALLLQHPSRIPRTVRAQMVPPLVLPGEAAQAPIVGPHPIDDAHPAQPAQAGSPAADIHVLVPPGEAPVDDHPVQGLLGAPVPAPHAVPAAVSPVVAPPAIAPAPYAVPAAISPVAAPPAVAPLPMPAAPQGPPPHAPQLPAPQWLYPGTPQVHPPHHAAPGGPAHAPFFAGQPPATPNFWAAPAIPDFWAAAQQPPPAPLHPPVAPPAPHLWPPAPLQYPAPPAVPPPHGESPLIAFLRLDLRFLHQETFDAALRGEFRIEKLGLLLRPGITLGVDHPQDPAAQALVMVRGTDGTVSLAPPSSSDPTKQTTQLVKAVRSFRLFTLAWTRLLQLSTAPLTDLVQVARVQAGFLGFLEDLANFSGGHNEHDVSTWRSLMHYLVSCWYGRPSIVTHPEQWARGTFNARGELQQIVGIPSFAAAPSRPLPHASFQSRHGPAGPSSTSAPHANPTHPPAGSAVALYTTRFGTSLLLRHHPDRLLAEHLVGAIRHGTLIAYDGPLLSHPPPPPRNLPMEPAAVTHLEAELAARVADGSLLVAVDPNPVVLSPIGAVPKDGSGWRTIHHLSFPRSKSAVSVNSGIPKPLVSFSYTTLDPLLESIRALLLTGSPVFLWKADIASAFRHCVVAKSVARLLGFCWNARVYLDTRLPFGCRSSPYIFDLYASAFHWILEQRGITLSHYLDDFFGCQSTPPDATLELFRSTASRLGFRVQERKVASGSCLEILGVLVDAGMNRASITPARLVRLRTDIKRLLARRTAGLREVQSITGVLQFVTTVVPLGRGFLRRLHDHCTRYLDTLSPRRLSAGALADLSWWYTILLDWPGTPILHPPRSTAEVWTDASTSHGLGGHLGPQNHPSAAWNARVPSHLRSPDIMTLEALAVLQSLRLWAPSLRGCEVTLHVDNRAYRYPRGTRPAPYLQRRPADLAARGRVLGAVPLSQPIPVPIPIAPPQAAGRRPAPPPQWYAQTLSSPAVAEFRWYGLAPSTRRSYAQLQAEYVRYCARWHPGAPPVPAPLPWVEAWLADGARERGFSGRKARLGLTALRSWHIDIGLSVEHLASLSLERTLKGIDNLAGPRPGKQANPITLPLLRAAVGAIRADPAGFGGHFNALNLIAAYTLAFAGFLRSGEFTYDAGLFDIAFDLAHLHFRDGEVASVLLPYSKTDPTHQGVLIALPRGVDPDVCPVRALRGLRAAYPAPPTAPLFSLAGGVHSFPRHLVVDLYLNRALRRAGFTQRFTGHSFRRGAATWAAAQGCTPANTQRLGRWKGDSFRRYIQHSPAENQTLVSSIYHSNPSPLAPLPGVVPPTA</sequence>
<dbReference type="InterPro" id="IPR043502">
    <property type="entry name" value="DNA/RNA_pol_sf"/>
</dbReference>
<dbReference type="InterPro" id="IPR011010">
    <property type="entry name" value="DNA_brk_join_enz"/>
</dbReference>
<evidence type="ECO:0000256" key="3">
    <source>
        <dbReference type="SAM" id="MobiDB-lite"/>
    </source>
</evidence>
<evidence type="ECO:0000313" key="6">
    <source>
        <dbReference type="Proteomes" id="UP000322245"/>
    </source>
</evidence>
<dbReference type="InterPro" id="IPR052055">
    <property type="entry name" value="Hepadnavirus_pol/RT"/>
</dbReference>
<feature type="domain" description="Reverse transcriptase" evidence="4">
    <location>
        <begin position="633"/>
        <end position="765"/>
    </location>
</feature>
<gene>
    <name evidence="5" type="ORF">B9479_008178</name>
</gene>
<dbReference type="SUPFAM" id="SSF56672">
    <property type="entry name" value="DNA/RNA polymerases"/>
    <property type="match status" value="1"/>
</dbReference>
<dbReference type="Gene3D" id="1.10.150.130">
    <property type="match status" value="1"/>
</dbReference>
<proteinExistence type="predicted"/>
<dbReference type="SUPFAM" id="SSF47823">
    <property type="entry name" value="lambda integrase-like, N-terminal domain"/>
    <property type="match status" value="1"/>
</dbReference>
<evidence type="ECO:0000256" key="2">
    <source>
        <dbReference type="ARBA" id="ARBA00023172"/>
    </source>
</evidence>
<feature type="non-terminal residue" evidence="5">
    <location>
        <position position="1344"/>
    </location>
</feature>
<dbReference type="InterPro" id="IPR010998">
    <property type="entry name" value="Integrase_recombinase_N"/>
</dbReference>
<protein>
    <recommendedName>
        <fullName evidence="4">Reverse transcriptase domain-containing protein</fullName>
    </recommendedName>
</protein>
<dbReference type="GO" id="GO:0003677">
    <property type="term" value="F:DNA binding"/>
    <property type="evidence" value="ECO:0007669"/>
    <property type="project" value="UniProtKB-KW"/>
</dbReference>
<dbReference type="InterPro" id="IPR043128">
    <property type="entry name" value="Rev_trsase/Diguanyl_cyclase"/>
</dbReference>
<reference evidence="5 6" key="1">
    <citation type="submission" date="2017-05" db="EMBL/GenBank/DDBJ databases">
        <title>The Genome Sequence of Tsuchiyaea wingfieldii DSM 27421.</title>
        <authorList>
            <person name="Cuomo C."/>
            <person name="Passer A."/>
            <person name="Billmyre B."/>
            <person name="Heitman J."/>
        </authorList>
    </citation>
    <scope>NUCLEOTIDE SEQUENCE [LARGE SCALE GENOMIC DNA]</scope>
    <source>
        <strain evidence="5 6">DSM 27421</strain>
    </source>
</reference>
<dbReference type="GO" id="GO:0015074">
    <property type="term" value="P:DNA integration"/>
    <property type="evidence" value="ECO:0007669"/>
    <property type="project" value="InterPro"/>
</dbReference>
<dbReference type="GO" id="GO:0006310">
    <property type="term" value="P:DNA recombination"/>
    <property type="evidence" value="ECO:0007669"/>
    <property type="project" value="UniProtKB-KW"/>
</dbReference>
<comment type="caution">
    <text evidence="5">The sequence shown here is derived from an EMBL/GenBank/DDBJ whole genome shotgun (WGS) entry which is preliminary data.</text>
</comment>
<feature type="region of interest" description="Disordered" evidence="3">
    <location>
        <begin position="467"/>
        <end position="497"/>
    </location>
</feature>
<dbReference type="Gene3D" id="3.30.70.270">
    <property type="match status" value="1"/>
</dbReference>
<dbReference type="Gene3D" id="3.10.10.10">
    <property type="entry name" value="HIV Type 1 Reverse Transcriptase, subunit A, domain 1"/>
    <property type="match status" value="1"/>
</dbReference>
<dbReference type="EMBL" id="NIDF01000302">
    <property type="protein sequence ID" value="TYJ51263.1"/>
    <property type="molecule type" value="Genomic_DNA"/>
</dbReference>
<organism evidence="5 6">
    <name type="scientific">Cryptococcus floricola</name>
    <dbReference type="NCBI Taxonomy" id="2591691"/>
    <lineage>
        <taxon>Eukaryota</taxon>
        <taxon>Fungi</taxon>
        <taxon>Dikarya</taxon>
        <taxon>Basidiomycota</taxon>
        <taxon>Agaricomycotina</taxon>
        <taxon>Tremellomycetes</taxon>
        <taxon>Tremellales</taxon>
        <taxon>Cryptococcaceae</taxon>
        <taxon>Cryptococcus</taxon>
    </lineage>
</organism>
<dbReference type="Proteomes" id="UP000322245">
    <property type="component" value="Unassembled WGS sequence"/>
</dbReference>
<dbReference type="PANTHER" id="PTHR33050:SF7">
    <property type="entry name" value="RIBONUCLEASE H"/>
    <property type="match status" value="1"/>
</dbReference>
<evidence type="ECO:0000256" key="1">
    <source>
        <dbReference type="ARBA" id="ARBA00023125"/>
    </source>
</evidence>
<dbReference type="Pfam" id="PF00078">
    <property type="entry name" value="RVT_1"/>
    <property type="match status" value="1"/>
</dbReference>
<accession>A0A5D3AMJ0</accession>